<evidence type="ECO:0000313" key="3">
    <source>
        <dbReference type="Proteomes" id="UP001427805"/>
    </source>
</evidence>
<proteinExistence type="predicted"/>
<feature type="signal peptide" evidence="1">
    <location>
        <begin position="1"/>
        <end position="21"/>
    </location>
</feature>
<evidence type="ECO:0000256" key="1">
    <source>
        <dbReference type="SAM" id="SignalP"/>
    </source>
</evidence>
<dbReference type="RefSeq" id="WP_346244684.1">
    <property type="nucleotide sequence ID" value="NZ_JBDIZK010000001.1"/>
</dbReference>
<accession>A0ABV0B4N9</accession>
<reference evidence="2 3" key="1">
    <citation type="submission" date="2024-05" db="EMBL/GenBank/DDBJ databases">
        <title>Sphingomonas sp. HF-S3 16S ribosomal RNA gene Genome sequencing and assembly.</title>
        <authorList>
            <person name="Lee H."/>
        </authorList>
    </citation>
    <scope>NUCLEOTIDE SEQUENCE [LARGE SCALE GENOMIC DNA]</scope>
    <source>
        <strain evidence="2 3">HF-S3</strain>
    </source>
</reference>
<dbReference type="InterPro" id="IPR018673">
    <property type="entry name" value="DUF2141"/>
</dbReference>
<dbReference type="Proteomes" id="UP001427805">
    <property type="component" value="Unassembled WGS sequence"/>
</dbReference>
<name>A0ABV0B4N9_9SPHN</name>
<gene>
    <name evidence="2" type="ORF">TPR58_00720</name>
</gene>
<comment type="caution">
    <text evidence="2">The sequence shown here is derived from an EMBL/GenBank/DDBJ whole genome shotgun (WGS) entry which is preliminary data.</text>
</comment>
<protein>
    <submittedName>
        <fullName evidence="2">DUF2141 domain-containing protein</fullName>
    </submittedName>
</protein>
<evidence type="ECO:0000313" key="2">
    <source>
        <dbReference type="EMBL" id="MEN3745671.1"/>
    </source>
</evidence>
<keyword evidence="1" id="KW-0732">Signal</keyword>
<organism evidence="2 3">
    <name type="scientific">Sphingomonas rustica</name>
    <dbReference type="NCBI Taxonomy" id="3103142"/>
    <lineage>
        <taxon>Bacteria</taxon>
        <taxon>Pseudomonadati</taxon>
        <taxon>Pseudomonadota</taxon>
        <taxon>Alphaproteobacteria</taxon>
        <taxon>Sphingomonadales</taxon>
        <taxon>Sphingomonadaceae</taxon>
        <taxon>Sphingomonas</taxon>
    </lineage>
</organism>
<dbReference type="PROSITE" id="PS51257">
    <property type="entry name" value="PROKAR_LIPOPROTEIN"/>
    <property type="match status" value="1"/>
</dbReference>
<dbReference type="EMBL" id="JBDIZK010000001">
    <property type="protein sequence ID" value="MEN3745671.1"/>
    <property type="molecule type" value="Genomic_DNA"/>
</dbReference>
<sequence length="171" mass="18179">MKIVPQAFVIAGVFAAIPAAAQSPQPATASCSAQGGPAIRVSVVGLQDRAGRLKLELYPATEADFLKDDRDLVKEHKDFARIWAQTPQSGAVNLCIRAPRAGRFAILFTHDRDGKNKFNIWKDGVGVVSGQKIGRSRPKVGQAIVNVPATGTSITIRAQYVSGLAGFSPVK</sequence>
<feature type="chain" id="PRO_5045570318" evidence="1">
    <location>
        <begin position="22"/>
        <end position="171"/>
    </location>
</feature>
<keyword evidence="3" id="KW-1185">Reference proteome</keyword>
<dbReference type="Pfam" id="PF09912">
    <property type="entry name" value="DUF2141"/>
    <property type="match status" value="1"/>
</dbReference>